<evidence type="ECO:0000256" key="1">
    <source>
        <dbReference type="ARBA" id="ARBA00005165"/>
    </source>
</evidence>
<organism evidence="13 14">
    <name type="scientific">Methanoregula formicica (strain DSM 22288 / NBRC 105244 / SMSP)</name>
    <dbReference type="NCBI Taxonomy" id="593750"/>
    <lineage>
        <taxon>Archaea</taxon>
        <taxon>Methanobacteriati</taxon>
        <taxon>Methanobacteriota</taxon>
        <taxon>Stenosarchaea group</taxon>
        <taxon>Methanomicrobia</taxon>
        <taxon>Methanomicrobiales</taxon>
        <taxon>Methanoregulaceae</taxon>
        <taxon>Methanoregula</taxon>
    </lineage>
</organism>
<proteinExistence type="inferred from homology"/>
<keyword evidence="2 9" id="KW-0808">Transferase</keyword>
<keyword evidence="3 9" id="KW-0479">Metal-binding</keyword>
<comment type="function">
    <text evidence="9">Condenses 4-methyl-5-(beta-hydroxyethyl)thiazole monophosphate (THZ-P) and 2-methyl-4-amino-5-hydroxymethyl pyrimidine pyrophosphate (HMP-PP) to form thiamine monophosphate (TMP).</text>
</comment>
<evidence type="ECO:0000259" key="12">
    <source>
        <dbReference type="Pfam" id="PF02581"/>
    </source>
</evidence>
<comment type="pathway">
    <text evidence="1 9 11">Cofactor biosynthesis; thiamine diphosphate biosynthesis; thiamine phosphate from 4-amino-2-methyl-5-diphosphomethylpyrimidine and 4-methyl-5-(2-phosphoethyl)-thiazole: step 1/1.</text>
</comment>
<comment type="catalytic activity">
    <reaction evidence="7 9 10">
        <text>2-(2-carboxy-4-methylthiazol-5-yl)ethyl phosphate + 4-amino-2-methyl-5-(diphosphooxymethyl)pyrimidine + 2 H(+) = thiamine phosphate + CO2 + diphosphate</text>
        <dbReference type="Rhea" id="RHEA:47848"/>
        <dbReference type="ChEBI" id="CHEBI:15378"/>
        <dbReference type="ChEBI" id="CHEBI:16526"/>
        <dbReference type="ChEBI" id="CHEBI:33019"/>
        <dbReference type="ChEBI" id="CHEBI:37575"/>
        <dbReference type="ChEBI" id="CHEBI:57841"/>
        <dbReference type="ChEBI" id="CHEBI:62890"/>
        <dbReference type="EC" id="2.5.1.3"/>
    </reaction>
</comment>
<dbReference type="GO" id="GO:0005737">
    <property type="term" value="C:cytoplasm"/>
    <property type="evidence" value="ECO:0007669"/>
    <property type="project" value="TreeGrafter"/>
</dbReference>
<evidence type="ECO:0000256" key="10">
    <source>
        <dbReference type="RuleBase" id="RU003826"/>
    </source>
</evidence>
<dbReference type="InParanoid" id="L0HFZ3"/>
<dbReference type="InterPro" id="IPR013785">
    <property type="entry name" value="Aldolase_TIM"/>
</dbReference>
<feature type="binding site" evidence="9">
    <location>
        <position position="67"/>
    </location>
    <ligand>
        <name>4-amino-2-methyl-5-(diphosphooxymethyl)pyrimidine</name>
        <dbReference type="ChEBI" id="CHEBI:57841"/>
    </ligand>
</feature>
<dbReference type="FunFam" id="3.20.20.70:FF:000096">
    <property type="entry name" value="Thiamine-phosphate synthase"/>
    <property type="match status" value="1"/>
</dbReference>
<evidence type="ECO:0000256" key="8">
    <source>
        <dbReference type="ARBA" id="ARBA00047883"/>
    </source>
</evidence>
<evidence type="ECO:0000313" key="14">
    <source>
        <dbReference type="Proteomes" id="UP000010824"/>
    </source>
</evidence>
<dbReference type="EC" id="2.5.1.3" evidence="9"/>
<feature type="binding site" evidence="9">
    <location>
        <position position="135"/>
    </location>
    <ligand>
        <name>4-amino-2-methyl-5-(diphosphooxymethyl)pyrimidine</name>
        <dbReference type="ChEBI" id="CHEBI:57841"/>
    </ligand>
</feature>
<feature type="binding site" evidence="9">
    <location>
        <begin position="132"/>
        <end position="134"/>
    </location>
    <ligand>
        <name>2-[(2R,5Z)-2-carboxy-4-methylthiazol-5(2H)-ylidene]ethyl phosphate</name>
        <dbReference type="ChEBI" id="CHEBI:62899"/>
    </ligand>
</feature>
<keyword evidence="4 9" id="KW-0460">Magnesium</keyword>
<dbReference type="PANTHER" id="PTHR20857:SF15">
    <property type="entry name" value="THIAMINE-PHOSPHATE SYNTHASE"/>
    <property type="match status" value="1"/>
</dbReference>
<keyword evidence="5 9" id="KW-0784">Thiamine biosynthesis</keyword>
<sequence>MKLDLYVITDEGLAGGLPHSEIARRAVLGGADVIQFRDKTLTSREMVRVGREIGEITRKAGTLFIVNDRLDIALTCGADGVHLGQDDMGCGTARQLSPAGFIIGISVGSVDEALAAEQQGADYVAVSPVFPTGSKADAGPGYGLATLKDIRSAVSILVIGIGGIGPANAADVIGAGADGIAVISAVVSQPDITAAARRLSAIIAASKRARGGTP</sequence>
<evidence type="ECO:0000256" key="7">
    <source>
        <dbReference type="ARBA" id="ARBA00047851"/>
    </source>
</evidence>
<dbReference type="Pfam" id="PF02581">
    <property type="entry name" value="TMP-TENI"/>
    <property type="match status" value="1"/>
</dbReference>
<evidence type="ECO:0000256" key="2">
    <source>
        <dbReference type="ARBA" id="ARBA00022679"/>
    </source>
</evidence>
<evidence type="ECO:0000256" key="5">
    <source>
        <dbReference type="ARBA" id="ARBA00022977"/>
    </source>
</evidence>
<name>L0HFZ3_METFS</name>
<comment type="catalytic activity">
    <reaction evidence="8 9 10">
        <text>2-[(2R,5Z)-2-carboxy-4-methylthiazol-5(2H)-ylidene]ethyl phosphate + 4-amino-2-methyl-5-(diphosphooxymethyl)pyrimidine + 2 H(+) = thiamine phosphate + CO2 + diphosphate</text>
        <dbReference type="Rhea" id="RHEA:47844"/>
        <dbReference type="ChEBI" id="CHEBI:15378"/>
        <dbReference type="ChEBI" id="CHEBI:16526"/>
        <dbReference type="ChEBI" id="CHEBI:33019"/>
        <dbReference type="ChEBI" id="CHEBI:37575"/>
        <dbReference type="ChEBI" id="CHEBI:57841"/>
        <dbReference type="ChEBI" id="CHEBI:62899"/>
        <dbReference type="EC" id="2.5.1.3"/>
    </reaction>
</comment>
<dbReference type="InterPro" id="IPR022998">
    <property type="entry name" value="ThiamineP_synth_TenI"/>
</dbReference>
<dbReference type="InterPro" id="IPR036206">
    <property type="entry name" value="ThiamineP_synth_sf"/>
</dbReference>
<dbReference type="AlphaFoldDB" id="L0HFZ3"/>
<evidence type="ECO:0000256" key="9">
    <source>
        <dbReference type="HAMAP-Rule" id="MF_00097"/>
    </source>
</evidence>
<feature type="domain" description="Thiamine phosphate synthase/TenI" evidence="12">
    <location>
        <begin position="5"/>
        <end position="186"/>
    </location>
</feature>
<gene>
    <name evidence="9" type="primary">thiE</name>
    <name evidence="13" type="ordered locus">Metfor_0960</name>
</gene>
<accession>L0HFZ3</accession>
<feature type="binding site" evidence="9">
    <location>
        <position position="106"/>
    </location>
    <ligand>
        <name>4-amino-2-methyl-5-(diphosphooxymethyl)pyrimidine</name>
        <dbReference type="ChEBI" id="CHEBI:57841"/>
    </ligand>
</feature>
<feature type="binding site" evidence="9">
    <location>
        <begin position="183"/>
        <end position="184"/>
    </location>
    <ligand>
        <name>2-[(2R,5Z)-2-carboxy-4-methylthiazol-5(2H)-ylidene]ethyl phosphate</name>
        <dbReference type="ChEBI" id="CHEBI:62899"/>
    </ligand>
</feature>
<protein>
    <recommendedName>
        <fullName evidence="9">Thiamine-phosphate synthase</fullName>
        <shortName evidence="9">TP synthase</shortName>
        <shortName evidence="9">TPS</shortName>
        <ecNumber evidence="9">2.5.1.3</ecNumber>
    </recommendedName>
    <alternativeName>
        <fullName evidence="9">Thiamine-phosphate pyrophosphorylase</fullName>
        <shortName evidence="9">TMP pyrophosphorylase</shortName>
        <shortName evidence="9">TMP-PPase</shortName>
    </alternativeName>
</protein>
<dbReference type="NCBIfam" id="TIGR00693">
    <property type="entry name" value="thiE"/>
    <property type="match status" value="1"/>
</dbReference>
<dbReference type="HOGENOM" id="CLU_018272_3_2_2"/>
<evidence type="ECO:0000256" key="3">
    <source>
        <dbReference type="ARBA" id="ARBA00022723"/>
    </source>
</evidence>
<evidence type="ECO:0000256" key="4">
    <source>
        <dbReference type="ARBA" id="ARBA00022842"/>
    </source>
</evidence>
<dbReference type="eggNOG" id="arCOG01089">
    <property type="taxonomic scope" value="Archaea"/>
</dbReference>
<feature type="binding site" evidence="9">
    <location>
        <begin position="35"/>
        <end position="39"/>
    </location>
    <ligand>
        <name>4-amino-2-methyl-5-(diphosphooxymethyl)pyrimidine</name>
        <dbReference type="ChEBI" id="CHEBI:57841"/>
    </ligand>
</feature>
<dbReference type="GeneID" id="14310273"/>
<dbReference type="CDD" id="cd00564">
    <property type="entry name" value="TMP_TenI"/>
    <property type="match status" value="1"/>
</dbReference>
<feature type="binding site" evidence="9">
    <location>
        <position position="163"/>
    </location>
    <ligand>
        <name>2-[(2R,5Z)-2-carboxy-4-methylthiazol-5(2H)-ylidene]ethyl phosphate</name>
        <dbReference type="ChEBI" id="CHEBI:62899"/>
    </ligand>
</feature>
<evidence type="ECO:0000313" key="13">
    <source>
        <dbReference type="EMBL" id="AGB02014.1"/>
    </source>
</evidence>
<evidence type="ECO:0000256" key="6">
    <source>
        <dbReference type="ARBA" id="ARBA00047334"/>
    </source>
</evidence>
<dbReference type="UniPathway" id="UPA00060">
    <property type="reaction ID" value="UER00141"/>
</dbReference>
<dbReference type="GO" id="GO:0000287">
    <property type="term" value="F:magnesium ion binding"/>
    <property type="evidence" value="ECO:0007669"/>
    <property type="project" value="UniProtKB-UniRule"/>
</dbReference>
<dbReference type="HAMAP" id="MF_00097">
    <property type="entry name" value="TMP_synthase"/>
    <property type="match status" value="1"/>
</dbReference>
<dbReference type="GO" id="GO:0009228">
    <property type="term" value="P:thiamine biosynthetic process"/>
    <property type="evidence" value="ECO:0007669"/>
    <property type="project" value="UniProtKB-KW"/>
</dbReference>
<evidence type="ECO:0000256" key="11">
    <source>
        <dbReference type="RuleBase" id="RU004253"/>
    </source>
</evidence>
<dbReference type="GO" id="GO:0004789">
    <property type="term" value="F:thiamine-phosphate diphosphorylase activity"/>
    <property type="evidence" value="ECO:0007669"/>
    <property type="project" value="UniProtKB-UniRule"/>
</dbReference>
<dbReference type="InterPro" id="IPR034291">
    <property type="entry name" value="TMP_synthase"/>
</dbReference>
<comment type="cofactor">
    <cofactor evidence="9">
        <name>Mg(2+)</name>
        <dbReference type="ChEBI" id="CHEBI:18420"/>
    </cofactor>
    <text evidence="9">Binds 1 Mg(2+) ion per subunit.</text>
</comment>
<dbReference type="STRING" id="593750.Metfor_0960"/>
<dbReference type="SUPFAM" id="SSF51391">
    <property type="entry name" value="Thiamin phosphate synthase"/>
    <property type="match status" value="1"/>
</dbReference>
<dbReference type="Proteomes" id="UP000010824">
    <property type="component" value="Chromosome"/>
</dbReference>
<reference evidence="13 14" key="2">
    <citation type="journal article" date="2014" name="Genome Announc.">
        <title>Complete Genome Sequence of Methanoregula formicica SMSPT, a Mesophilic Hydrogenotrophic Methanogen Isolated from a Methanogenic Upflow Anaerobic Sludge Blanket Reactor.</title>
        <authorList>
            <person name="Yamamoto K."/>
            <person name="Tamaki H."/>
            <person name="Cadillo-Quiroz H."/>
            <person name="Imachi H."/>
            <person name="Kyrpides N."/>
            <person name="Woyke T."/>
            <person name="Goodwin L."/>
            <person name="Zinder S.H."/>
            <person name="Kamagata Y."/>
            <person name="Liu W.T."/>
        </authorList>
    </citation>
    <scope>NUCLEOTIDE SEQUENCE [LARGE SCALE GENOMIC DNA]</scope>
    <source>
        <strain evidence="14">DSM 22288 / NBRC 105244 / SMSP</strain>
    </source>
</reference>
<comment type="catalytic activity">
    <reaction evidence="6 9 10">
        <text>4-methyl-5-(2-phosphooxyethyl)-thiazole + 4-amino-2-methyl-5-(diphosphooxymethyl)pyrimidine + H(+) = thiamine phosphate + diphosphate</text>
        <dbReference type="Rhea" id="RHEA:22328"/>
        <dbReference type="ChEBI" id="CHEBI:15378"/>
        <dbReference type="ChEBI" id="CHEBI:33019"/>
        <dbReference type="ChEBI" id="CHEBI:37575"/>
        <dbReference type="ChEBI" id="CHEBI:57841"/>
        <dbReference type="ChEBI" id="CHEBI:58296"/>
        <dbReference type="EC" id="2.5.1.3"/>
    </reaction>
</comment>
<comment type="similarity">
    <text evidence="9 10">Belongs to the thiamine-phosphate synthase family.</text>
</comment>
<dbReference type="EMBL" id="CP003167">
    <property type="protein sequence ID" value="AGB02014.1"/>
    <property type="molecule type" value="Genomic_DNA"/>
</dbReference>
<feature type="binding site" evidence="9">
    <location>
        <position position="87"/>
    </location>
    <ligand>
        <name>Mg(2+)</name>
        <dbReference type="ChEBI" id="CHEBI:18420"/>
    </ligand>
</feature>
<dbReference type="PANTHER" id="PTHR20857">
    <property type="entry name" value="THIAMINE-PHOSPHATE PYROPHOSPHORYLASE"/>
    <property type="match status" value="1"/>
</dbReference>
<dbReference type="OrthoDB" id="85572at2157"/>
<feature type="binding site" evidence="9">
    <location>
        <position position="68"/>
    </location>
    <ligand>
        <name>Mg(2+)</name>
        <dbReference type="ChEBI" id="CHEBI:18420"/>
    </ligand>
</feature>
<dbReference type="RefSeq" id="WP_015284978.1">
    <property type="nucleotide sequence ID" value="NC_019943.1"/>
</dbReference>
<dbReference type="Gene3D" id="3.20.20.70">
    <property type="entry name" value="Aldolase class I"/>
    <property type="match status" value="1"/>
</dbReference>
<keyword evidence="14" id="KW-1185">Reference proteome</keyword>
<reference evidence="14" key="1">
    <citation type="submission" date="2011-12" db="EMBL/GenBank/DDBJ databases">
        <title>Complete sequence of Methanoregula formicicum SMSP.</title>
        <authorList>
            <person name="Lucas S."/>
            <person name="Han J."/>
            <person name="Lapidus A."/>
            <person name="Cheng J.-F."/>
            <person name="Goodwin L."/>
            <person name="Pitluck S."/>
            <person name="Peters L."/>
            <person name="Ovchinnikova G."/>
            <person name="Teshima H."/>
            <person name="Detter J.C."/>
            <person name="Han C."/>
            <person name="Tapia R."/>
            <person name="Land M."/>
            <person name="Hauser L."/>
            <person name="Kyrpides N."/>
            <person name="Ivanova N."/>
            <person name="Pagani I."/>
            <person name="Imachi H."/>
            <person name="Tamaki H."/>
            <person name="Sekiguchi Y."/>
            <person name="Kamagata Y."/>
            <person name="Cadillo-Quiroz H."/>
            <person name="Zinder S."/>
            <person name="Liu W.-T."/>
            <person name="Woyke T."/>
        </authorList>
    </citation>
    <scope>NUCLEOTIDE SEQUENCE [LARGE SCALE GENOMIC DNA]</scope>
    <source>
        <strain evidence="14">DSM 22288 / NBRC 105244 / SMSP</strain>
    </source>
</reference>
<dbReference type="KEGG" id="mfo:Metfor_0960"/>
<dbReference type="GO" id="GO:0009229">
    <property type="term" value="P:thiamine diphosphate biosynthetic process"/>
    <property type="evidence" value="ECO:0007669"/>
    <property type="project" value="UniProtKB-UniRule"/>
</dbReference>